<evidence type="ECO:0000256" key="4">
    <source>
        <dbReference type="PROSITE-ProRule" id="PRU00134"/>
    </source>
</evidence>
<gene>
    <name evidence="6" type="ORF">VKT23_008482</name>
</gene>
<dbReference type="InterPro" id="IPR002893">
    <property type="entry name" value="Znf_MYND"/>
</dbReference>
<protein>
    <recommendedName>
        <fullName evidence="5">MYND-type domain-containing protein</fullName>
    </recommendedName>
</protein>
<keyword evidence="2 4" id="KW-0863">Zinc-finger</keyword>
<organism evidence="6 7">
    <name type="scientific">Marasmiellus scandens</name>
    <dbReference type="NCBI Taxonomy" id="2682957"/>
    <lineage>
        <taxon>Eukaryota</taxon>
        <taxon>Fungi</taxon>
        <taxon>Dikarya</taxon>
        <taxon>Basidiomycota</taxon>
        <taxon>Agaricomycotina</taxon>
        <taxon>Agaricomycetes</taxon>
        <taxon>Agaricomycetidae</taxon>
        <taxon>Agaricales</taxon>
        <taxon>Marasmiineae</taxon>
        <taxon>Omphalotaceae</taxon>
        <taxon>Marasmiellus</taxon>
    </lineage>
</organism>
<dbReference type="SUPFAM" id="SSF144232">
    <property type="entry name" value="HIT/MYND zinc finger-like"/>
    <property type="match status" value="1"/>
</dbReference>
<name>A0ABR1JGI9_9AGAR</name>
<evidence type="ECO:0000256" key="2">
    <source>
        <dbReference type="ARBA" id="ARBA00022771"/>
    </source>
</evidence>
<keyword evidence="7" id="KW-1185">Reference proteome</keyword>
<keyword evidence="1" id="KW-0479">Metal-binding</keyword>
<keyword evidence="3" id="KW-0862">Zinc</keyword>
<evidence type="ECO:0000313" key="6">
    <source>
        <dbReference type="EMBL" id="KAK7461303.1"/>
    </source>
</evidence>
<accession>A0ABR1JGI9</accession>
<evidence type="ECO:0000256" key="3">
    <source>
        <dbReference type="ARBA" id="ARBA00022833"/>
    </source>
</evidence>
<dbReference type="Gene3D" id="6.10.140.2220">
    <property type="match status" value="1"/>
</dbReference>
<dbReference type="Pfam" id="PF01753">
    <property type="entry name" value="zf-MYND"/>
    <property type="match status" value="1"/>
</dbReference>
<sequence>MPRSSTTSSGSSKPSFIEDRVAWNQAWERDLAYTYGTEQTIRLTPTLLKRIGKRILDRPPPAAFDAIMNDGSLQTCQVVNHQTCVLQKDLTKKVITRFTVSDFENRWRECGPKEREKWILEGLVRTCLISPFREKHREFCPEITIARMNYQSGQGFLDLIRQLVGKDAEQIVDEVRTVPNPIWDIINSSVKKDLSPGQRVFQRAKNVDRASFITFVCWHVLLAFYGQTEQYFSMKLRDTTLPYEPYREAIQEAKINDKEMAARFRQHEKSRREYLRSSVHACLTCNRRAEDVGMSNLLACQKCKGISRYVFYCSKECQAKDWKHGVPPHKTICGSTSALADSVLGIASPPTSAPGDNDTKWGAPDPGFSRSLALLYQLKVLDKYPHCDYLLVRSEPEFTSDVAVQFEDSATKKMFLEVMQKASCRHAPKEVEKMYQMLLPFGKNAEGVGKHRLKQQLKNEYGVDVGKDELD</sequence>
<evidence type="ECO:0000259" key="5">
    <source>
        <dbReference type="PROSITE" id="PS50865"/>
    </source>
</evidence>
<reference evidence="6 7" key="1">
    <citation type="submission" date="2024-01" db="EMBL/GenBank/DDBJ databases">
        <title>A draft genome for the cacao thread blight pathogen Marasmiellus scandens.</title>
        <authorList>
            <person name="Baruah I.K."/>
            <person name="Leung J."/>
            <person name="Bukari Y."/>
            <person name="Amoako-Attah I."/>
            <person name="Meinhardt L.W."/>
            <person name="Bailey B.A."/>
            <person name="Cohen S.P."/>
        </authorList>
    </citation>
    <scope>NUCLEOTIDE SEQUENCE [LARGE SCALE GENOMIC DNA]</scope>
    <source>
        <strain evidence="6 7">GH-19</strain>
    </source>
</reference>
<evidence type="ECO:0000256" key="1">
    <source>
        <dbReference type="ARBA" id="ARBA00022723"/>
    </source>
</evidence>
<feature type="domain" description="MYND-type" evidence="5">
    <location>
        <begin position="282"/>
        <end position="333"/>
    </location>
</feature>
<dbReference type="PROSITE" id="PS50865">
    <property type="entry name" value="ZF_MYND_2"/>
    <property type="match status" value="1"/>
</dbReference>
<dbReference type="EMBL" id="JBANRG010000013">
    <property type="protein sequence ID" value="KAK7461303.1"/>
    <property type="molecule type" value="Genomic_DNA"/>
</dbReference>
<evidence type="ECO:0000313" key="7">
    <source>
        <dbReference type="Proteomes" id="UP001498398"/>
    </source>
</evidence>
<dbReference type="Proteomes" id="UP001498398">
    <property type="component" value="Unassembled WGS sequence"/>
</dbReference>
<proteinExistence type="predicted"/>
<comment type="caution">
    <text evidence="6">The sequence shown here is derived from an EMBL/GenBank/DDBJ whole genome shotgun (WGS) entry which is preliminary data.</text>
</comment>